<dbReference type="InterPro" id="IPR026212">
    <property type="entry name" value="Cep78"/>
</dbReference>
<dbReference type="PRINTS" id="PR02062">
    <property type="entry name" value="CENTROSOME78"/>
</dbReference>
<feature type="coiled-coil region" evidence="1">
    <location>
        <begin position="320"/>
        <end position="354"/>
    </location>
</feature>
<reference evidence="2" key="1">
    <citation type="submission" date="2022-07" db="EMBL/GenBank/DDBJ databases">
        <authorList>
            <person name="Trinca V."/>
            <person name="Uliana J.V.C."/>
            <person name="Torres T.T."/>
            <person name="Ward R.J."/>
            <person name="Monesi N."/>
        </authorList>
    </citation>
    <scope>NUCLEOTIDE SEQUENCE</scope>
    <source>
        <strain evidence="2">HSMRA1968</strain>
        <tissue evidence="2">Whole embryos</tissue>
    </source>
</reference>
<dbReference type="EMBL" id="WJQU01000002">
    <property type="protein sequence ID" value="KAJ6642893.1"/>
    <property type="molecule type" value="Genomic_DNA"/>
</dbReference>
<dbReference type="InterPro" id="IPR032675">
    <property type="entry name" value="LRR_dom_sf"/>
</dbReference>
<comment type="caution">
    <text evidence="2">The sequence shown here is derived from an EMBL/GenBank/DDBJ whole genome shotgun (WGS) entry which is preliminary data.</text>
</comment>
<organism evidence="2 3">
    <name type="scientific">Pseudolycoriella hygida</name>
    <dbReference type="NCBI Taxonomy" id="35572"/>
    <lineage>
        <taxon>Eukaryota</taxon>
        <taxon>Metazoa</taxon>
        <taxon>Ecdysozoa</taxon>
        <taxon>Arthropoda</taxon>
        <taxon>Hexapoda</taxon>
        <taxon>Insecta</taxon>
        <taxon>Pterygota</taxon>
        <taxon>Neoptera</taxon>
        <taxon>Endopterygota</taxon>
        <taxon>Diptera</taxon>
        <taxon>Nematocera</taxon>
        <taxon>Sciaroidea</taxon>
        <taxon>Sciaridae</taxon>
        <taxon>Pseudolycoriella</taxon>
    </lineage>
</organism>
<evidence type="ECO:0000313" key="3">
    <source>
        <dbReference type="Proteomes" id="UP001151699"/>
    </source>
</evidence>
<gene>
    <name evidence="2" type="ORF">Bhyg_07849</name>
</gene>
<proteinExistence type="predicted"/>
<sequence>MNNSFHTKYLILSKQRNFLPNREITKNKFKLEIVADQITINEWQMIIKAFEQDNSLQIIDITSRKAVQCVREQIDTEKRCRAVSAKGDPIISTKFVFCPLIRSISNCIKQSSEITSLILEGLPLTVMYIQPIANAILRNSSLKMLSFARSNLMDDGCLIICSTIKHLSHIEKINFSHCDLTDLAAVYIGDLIKFQTINRYSRQWMKSLRYQDPIGNSDPVGLKCLVLNGNLELRDKGLRRIIKHLKHDEWIKVAIEFKNCGLTDVGGMSVIDCLKCNKGLAIFNVSCNPNISTKVFNEVQKILGAEIEIDRKETTLRNTIDSLEQRLEVEKINCENANKTNIELHNKLMEAEELKYKREAEVPHGYLLINEEVLHALYKQLEDLKGDRINLTNGQDNSVVNVEHLLSERSGCGDKINLKNIRIHQPMSRIFQVSRNY</sequence>
<dbReference type="GO" id="GO:0036064">
    <property type="term" value="C:ciliary basal body"/>
    <property type="evidence" value="ECO:0007669"/>
    <property type="project" value="TreeGrafter"/>
</dbReference>
<keyword evidence="1" id="KW-0175">Coiled coil</keyword>
<dbReference type="GO" id="GO:0005813">
    <property type="term" value="C:centrosome"/>
    <property type="evidence" value="ECO:0007669"/>
    <property type="project" value="TreeGrafter"/>
</dbReference>
<name>A0A9Q0N3G5_9DIPT</name>
<accession>A0A9Q0N3G5</accession>
<keyword evidence="3" id="KW-1185">Reference proteome</keyword>
<dbReference type="OrthoDB" id="78308at2759"/>
<dbReference type="PANTHER" id="PTHR24110">
    <property type="entry name" value="CENTROSOMAL PROTEIN OF 78 KDA"/>
    <property type="match status" value="1"/>
</dbReference>
<dbReference type="PANTHER" id="PTHR24110:SF3">
    <property type="entry name" value="CENTROSOMAL PROTEIN OF 78 KDA"/>
    <property type="match status" value="1"/>
</dbReference>
<dbReference type="GO" id="GO:0044782">
    <property type="term" value="P:cilium organization"/>
    <property type="evidence" value="ECO:0007669"/>
    <property type="project" value="TreeGrafter"/>
</dbReference>
<dbReference type="SUPFAM" id="SSF52047">
    <property type="entry name" value="RNI-like"/>
    <property type="match status" value="1"/>
</dbReference>
<evidence type="ECO:0000313" key="2">
    <source>
        <dbReference type="EMBL" id="KAJ6642893.1"/>
    </source>
</evidence>
<protein>
    <submittedName>
        <fullName evidence="2">Protein Cep78 like</fullName>
    </submittedName>
</protein>
<dbReference type="Gene3D" id="3.80.10.10">
    <property type="entry name" value="Ribonuclease Inhibitor"/>
    <property type="match status" value="2"/>
</dbReference>
<evidence type="ECO:0000256" key="1">
    <source>
        <dbReference type="SAM" id="Coils"/>
    </source>
</evidence>
<dbReference type="Proteomes" id="UP001151699">
    <property type="component" value="Chromosome B"/>
</dbReference>
<dbReference type="AlphaFoldDB" id="A0A9Q0N3G5"/>